<name>A0A1D1XTZ2_9ARAE</name>
<feature type="compositionally biased region" description="Basic residues" evidence="7">
    <location>
        <begin position="39"/>
        <end position="50"/>
    </location>
</feature>
<dbReference type="PANTHER" id="PTHR31559:SF0">
    <property type="entry name" value="PYRIDOXAL 5'-PHOSPHATE SYNTHASE SUBUNIT SNO1-RELATED"/>
    <property type="match status" value="1"/>
</dbReference>
<feature type="region of interest" description="Disordered" evidence="7">
    <location>
        <begin position="1"/>
        <end position="58"/>
    </location>
</feature>
<dbReference type="InterPro" id="IPR002161">
    <property type="entry name" value="PdxT/SNO"/>
</dbReference>
<evidence type="ECO:0000256" key="3">
    <source>
        <dbReference type="ARBA" id="ARBA00022801"/>
    </source>
</evidence>
<dbReference type="PROSITE" id="PS51273">
    <property type="entry name" value="GATASE_TYPE_1"/>
    <property type="match status" value="1"/>
</dbReference>
<dbReference type="GO" id="GO:0004359">
    <property type="term" value="F:glutaminase activity"/>
    <property type="evidence" value="ECO:0007669"/>
    <property type="project" value="UniProtKB-EC"/>
</dbReference>
<feature type="compositionally biased region" description="Basic residues" evidence="7">
    <location>
        <begin position="1"/>
        <end position="10"/>
    </location>
</feature>
<evidence type="ECO:0000256" key="7">
    <source>
        <dbReference type="SAM" id="MobiDB-lite"/>
    </source>
</evidence>
<dbReference type="InterPro" id="IPR029062">
    <property type="entry name" value="Class_I_gatase-like"/>
</dbReference>
<dbReference type="Gene3D" id="3.40.50.880">
    <property type="match status" value="1"/>
</dbReference>
<dbReference type="FunFam" id="3.40.50.880:FF:000038">
    <property type="entry name" value="Predicted protein"/>
    <property type="match status" value="1"/>
</dbReference>
<dbReference type="GO" id="GO:0008614">
    <property type="term" value="P:pyridoxine metabolic process"/>
    <property type="evidence" value="ECO:0007669"/>
    <property type="project" value="TreeGrafter"/>
</dbReference>
<proteinExistence type="inferred from homology"/>
<dbReference type="PROSITE" id="PS01236">
    <property type="entry name" value="PDXT_SNO_1"/>
    <property type="match status" value="1"/>
</dbReference>
<dbReference type="GO" id="GO:0042823">
    <property type="term" value="P:pyridoxal phosphate biosynthetic process"/>
    <property type="evidence" value="ECO:0007669"/>
    <property type="project" value="InterPro"/>
</dbReference>
<feature type="non-terminal residue" evidence="8">
    <location>
        <position position="1"/>
    </location>
</feature>
<organism evidence="8">
    <name type="scientific">Anthurium amnicola</name>
    <dbReference type="NCBI Taxonomy" id="1678845"/>
    <lineage>
        <taxon>Eukaryota</taxon>
        <taxon>Viridiplantae</taxon>
        <taxon>Streptophyta</taxon>
        <taxon>Embryophyta</taxon>
        <taxon>Tracheophyta</taxon>
        <taxon>Spermatophyta</taxon>
        <taxon>Magnoliopsida</taxon>
        <taxon>Liliopsida</taxon>
        <taxon>Araceae</taxon>
        <taxon>Pothoideae</taxon>
        <taxon>Potheae</taxon>
        <taxon>Anthurium</taxon>
    </lineage>
</organism>
<evidence type="ECO:0000256" key="6">
    <source>
        <dbReference type="ARBA" id="ARBA00049534"/>
    </source>
</evidence>
<feature type="compositionally biased region" description="Low complexity" evidence="7">
    <location>
        <begin position="24"/>
        <end position="38"/>
    </location>
</feature>
<evidence type="ECO:0000256" key="1">
    <source>
        <dbReference type="ARBA" id="ARBA00008345"/>
    </source>
</evidence>
<keyword evidence="5" id="KW-0456">Lyase</keyword>
<gene>
    <name evidence="8" type="primary">PDX2_4</name>
    <name evidence="8" type="ORF">g.116126</name>
</gene>
<evidence type="ECO:0000313" key="8">
    <source>
        <dbReference type="EMBL" id="JAT45833.1"/>
    </source>
</evidence>
<dbReference type="HAMAP" id="MF_01615">
    <property type="entry name" value="PdxT"/>
    <property type="match status" value="1"/>
</dbReference>
<dbReference type="AlphaFoldDB" id="A0A1D1XTZ2"/>
<dbReference type="GO" id="GO:1903600">
    <property type="term" value="C:glutaminase complex"/>
    <property type="evidence" value="ECO:0007669"/>
    <property type="project" value="TreeGrafter"/>
</dbReference>
<dbReference type="PROSITE" id="PS51130">
    <property type="entry name" value="PDXT_SNO_2"/>
    <property type="match status" value="1"/>
</dbReference>
<dbReference type="GO" id="GO:0005829">
    <property type="term" value="C:cytosol"/>
    <property type="evidence" value="ECO:0007669"/>
    <property type="project" value="TreeGrafter"/>
</dbReference>
<dbReference type="EMBL" id="GDJX01022103">
    <property type="protein sequence ID" value="JAT45833.1"/>
    <property type="molecule type" value="Transcribed_RNA"/>
</dbReference>
<dbReference type="PANTHER" id="PTHR31559">
    <property type="entry name" value="PYRIDOXAL 5'-PHOSPHATE SYNTHASE SUBUNIT SNO"/>
    <property type="match status" value="1"/>
</dbReference>
<evidence type="ECO:0000256" key="5">
    <source>
        <dbReference type="ARBA" id="ARBA00023239"/>
    </source>
</evidence>
<dbReference type="SUPFAM" id="SSF52317">
    <property type="entry name" value="Class I glutamine amidotransferase-like"/>
    <property type="match status" value="1"/>
</dbReference>
<dbReference type="InterPro" id="IPR021196">
    <property type="entry name" value="PdxT/SNO_CS"/>
</dbReference>
<reference evidence="8" key="1">
    <citation type="submission" date="2015-07" db="EMBL/GenBank/DDBJ databases">
        <title>Transcriptome Assembly of Anthurium amnicola.</title>
        <authorList>
            <person name="Suzuki J."/>
        </authorList>
    </citation>
    <scope>NUCLEOTIDE SEQUENCE</scope>
</reference>
<evidence type="ECO:0000256" key="2">
    <source>
        <dbReference type="ARBA" id="ARBA00012918"/>
    </source>
</evidence>
<dbReference type="GO" id="GO:0016829">
    <property type="term" value="F:lyase activity"/>
    <property type="evidence" value="ECO:0007669"/>
    <property type="project" value="UniProtKB-KW"/>
</dbReference>
<sequence>QQRLLRRRQQRPGAAREAARAQRGRQSGAQARRTGACARRTRAGGVRRRSWALPGTAAGGVRPKARLQVTGHQLLLFPFVQKFARMTERQAHTTATSGTTSTVGVLALQGSFNEHIAALRRLGVKGVEVRKPEHLDNLGALIIPGGESTTMAKIAEYHNLFPALRNFVKTGKPVWGTCAGLIFLANKAIGQKSGGQELIGGLDCTVHRNFFGSQLESFEADLSVPELAANEGGPPTFRGVFIRAPAILEAAPDVEILACYSVPLGEFTSSEAVDQEGKGDSSRKVVVAVRQGNLLGTAFHPELTSDSRWHSFFLRMGKWTSAQNLMLVSTAENSLDNPGRDHCDLPIFD</sequence>
<dbReference type="EC" id="3.5.1.2" evidence="2"/>
<keyword evidence="4" id="KW-0315">Glutamine amidotransferase</keyword>
<dbReference type="NCBIfam" id="TIGR03800">
    <property type="entry name" value="PLP_synth_Pdx2"/>
    <property type="match status" value="1"/>
</dbReference>
<accession>A0A1D1XTZ2</accession>
<comment type="catalytic activity">
    <reaction evidence="6">
        <text>L-glutamine + H2O = L-glutamate + NH4(+)</text>
        <dbReference type="Rhea" id="RHEA:15889"/>
        <dbReference type="ChEBI" id="CHEBI:15377"/>
        <dbReference type="ChEBI" id="CHEBI:28938"/>
        <dbReference type="ChEBI" id="CHEBI:29985"/>
        <dbReference type="ChEBI" id="CHEBI:58359"/>
        <dbReference type="EC" id="3.5.1.2"/>
    </reaction>
</comment>
<evidence type="ECO:0000256" key="4">
    <source>
        <dbReference type="ARBA" id="ARBA00022962"/>
    </source>
</evidence>
<keyword evidence="3" id="KW-0378">Hydrolase</keyword>
<dbReference type="CDD" id="cd01749">
    <property type="entry name" value="GATase1_PB"/>
    <property type="match status" value="1"/>
</dbReference>
<comment type="similarity">
    <text evidence="1">Belongs to the glutaminase PdxT/SNO family.</text>
</comment>
<protein>
    <recommendedName>
        <fullName evidence="2">glutaminase</fullName>
        <ecNumber evidence="2">3.5.1.2</ecNumber>
    </recommendedName>
</protein>
<dbReference type="Pfam" id="PF01174">
    <property type="entry name" value="SNO"/>
    <property type="match status" value="1"/>
</dbReference>